<feature type="domain" description="SAC3/GANP/THP3 conserved" evidence="2">
    <location>
        <begin position="13"/>
        <end position="225"/>
    </location>
</feature>
<proteinExistence type="predicted"/>
<dbReference type="Proteomes" id="UP001642484">
    <property type="component" value="Unassembled WGS sequence"/>
</dbReference>
<accession>A0ABP0QUU3</accession>
<dbReference type="InterPro" id="IPR045107">
    <property type="entry name" value="SAC3/GANP/THP3"/>
</dbReference>
<feature type="compositionally biased region" description="Basic and acidic residues" evidence="1">
    <location>
        <begin position="248"/>
        <end position="264"/>
    </location>
</feature>
<name>A0ABP0QUU3_9DINO</name>
<organism evidence="3 4">
    <name type="scientific">Durusdinium trenchii</name>
    <dbReference type="NCBI Taxonomy" id="1381693"/>
    <lineage>
        <taxon>Eukaryota</taxon>
        <taxon>Sar</taxon>
        <taxon>Alveolata</taxon>
        <taxon>Dinophyceae</taxon>
        <taxon>Suessiales</taxon>
        <taxon>Symbiodiniaceae</taxon>
        <taxon>Durusdinium</taxon>
    </lineage>
</organism>
<keyword evidence="4" id="KW-1185">Reference proteome</keyword>
<evidence type="ECO:0000259" key="2">
    <source>
        <dbReference type="Pfam" id="PF03399"/>
    </source>
</evidence>
<dbReference type="Gene3D" id="1.25.40.990">
    <property type="match status" value="1"/>
</dbReference>
<evidence type="ECO:0000313" key="3">
    <source>
        <dbReference type="EMBL" id="CAK9091744.1"/>
    </source>
</evidence>
<dbReference type="PANTHER" id="PTHR12436">
    <property type="entry name" value="80 KDA MCM3-ASSOCIATED PROTEIN"/>
    <property type="match status" value="1"/>
</dbReference>
<reference evidence="3 4" key="1">
    <citation type="submission" date="2024-02" db="EMBL/GenBank/DDBJ databases">
        <authorList>
            <person name="Chen Y."/>
            <person name="Shah S."/>
            <person name="Dougan E. K."/>
            <person name="Thang M."/>
            <person name="Chan C."/>
        </authorList>
    </citation>
    <scope>NUCLEOTIDE SEQUENCE [LARGE SCALE GENOMIC DNA]</scope>
</reference>
<dbReference type="Pfam" id="PF03399">
    <property type="entry name" value="SAC3_GANP"/>
    <property type="match status" value="1"/>
</dbReference>
<evidence type="ECO:0000313" key="4">
    <source>
        <dbReference type="Proteomes" id="UP001642484"/>
    </source>
</evidence>
<feature type="region of interest" description="Disordered" evidence="1">
    <location>
        <begin position="244"/>
        <end position="312"/>
    </location>
</feature>
<sequence length="312" mass="36150">MKPNGFCAQMRFNDAPRAEDVRPLSVLREAFQKARQRWTQKRDWSYVGEMLRSIRQDLTIQMVKDAFVVEVHEYWAQVALEFGDFKQFDQAAVQLEAYYADPALESGAAKLKEVLAWRLLYLTVEGEGLATLEFLQRHQRHLKEGAVVKFAWRLRRAMSQRCYPQAVKLLAPMVSTETDLPVLPESLRAELLRRARLLQLMTVCKALSREKALTRKRLESLGLQSEDGTKSLPIIFRKEDQELVDPQATHDEAKKELEPAEVRDTTMPGQVRIRRRLGRQHEDHLNGFMRAVPGTPRENGPFKAERRPRMVD</sequence>
<comment type="caution">
    <text evidence="3">The sequence shown here is derived from an EMBL/GenBank/DDBJ whole genome shotgun (WGS) entry which is preliminary data.</text>
</comment>
<gene>
    <name evidence="3" type="ORF">CCMP2556_LOCUS43978</name>
</gene>
<dbReference type="InterPro" id="IPR005062">
    <property type="entry name" value="SAC3/GANP/THP3_conserved"/>
</dbReference>
<feature type="compositionally biased region" description="Basic and acidic residues" evidence="1">
    <location>
        <begin position="303"/>
        <end position="312"/>
    </location>
</feature>
<protein>
    <recommendedName>
        <fullName evidence="2">SAC3/GANP/THP3 conserved domain-containing protein</fullName>
    </recommendedName>
</protein>
<dbReference type="EMBL" id="CAXAMN010025006">
    <property type="protein sequence ID" value="CAK9091744.1"/>
    <property type="molecule type" value="Genomic_DNA"/>
</dbReference>
<evidence type="ECO:0000256" key="1">
    <source>
        <dbReference type="SAM" id="MobiDB-lite"/>
    </source>
</evidence>
<dbReference type="PANTHER" id="PTHR12436:SF4">
    <property type="entry name" value="LEUKOCYTE RECEPTOR CLUSTER MEMBER 8"/>
    <property type="match status" value="1"/>
</dbReference>